<evidence type="ECO:0000256" key="3">
    <source>
        <dbReference type="ARBA" id="ARBA00022490"/>
    </source>
</evidence>
<comment type="subcellular location">
    <subcellularLocation>
        <location evidence="1">Cytoplasm</location>
    </subcellularLocation>
</comment>
<dbReference type="InterPro" id="IPR036249">
    <property type="entry name" value="Thioredoxin-like_sf"/>
</dbReference>
<organism evidence="6 7">
    <name type="scientific">Salix dunnii</name>
    <dbReference type="NCBI Taxonomy" id="1413687"/>
    <lineage>
        <taxon>Eukaryota</taxon>
        <taxon>Viridiplantae</taxon>
        <taxon>Streptophyta</taxon>
        <taxon>Embryophyta</taxon>
        <taxon>Tracheophyta</taxon>
        <taxon>Spermatophyta</taxon>
        <taxon>Magnoliopsida</taxon>
        <taxon>eudicotyledons</taxon>
        <taxon>Gunneridae</taxon>
        <taxon>Pentapetalae</taxon>
        <taxon>rosids</taxon>
        <taxon>fabids</taxon>
        <taxon>Malpighiales</taxon>
        <taxon>Salicaceae</taxon>
        <taxon>Saliceae</taxon>
        <taxon>Salix</taxon>
    </lineage>
</organism>
<dbReference type="EMBL" id="JADGMS010000014">
    <property type="protein sequence ID" value="KAF9669364.1"/>
    <property type="molecule type" value="Genomic_DNA"/>
</dbReference>
<reference evidence="6 7" key="1">
    <citation type="submission" date="2020-10" db="EMBL/GenBank/DDBJ databases">
        <title>Plant Genome Project.</title>
        <authorList>
            <person name="Zhang R.-G."/>
        </authorList>
    </citation>
    <scope>NUCLEOTIDE SEQUENCE [LARGE SCALE GENOMIC DNA]</scope>
    <source>
        <strain evidence="6">FAFU-HL-1</strain>
        <tissue evidence="6">Leaf</tissue>
    </source>
</reference>
<sequence length="257" mass="28863">MDVVNVMIKEKPMVIFSKSTCSMSHSIESLIRGFGANLTIYQLDQLPNGEQIERALVQLGFRQAPYLLCSLAKSWLVLQGVEIENDVVGSTGYLLLRLASTYERLRNSINNPPNVFKLLIGKPSRLNNLQKYTHFARLLKISQQPYQTLDQPFVTMDAVSVLIQDKPVVIFSRSSCCMSHSIESLLRGFGANPTVYEIDRIPNGQHVERALMQLGFRQSLPAVFIGQQLVGNERKVISLHVQNQLVPLLIQAGAIWI</sequence>
<keyword evidence="7" id="KW-1185">Reference proteome</keyword>
<keyword evidence="4" id="KW-0676">Redox-active center</keyword>
<comment type="similarity">
    <text evidence="2">Belongs to the glutaredoxin family. CC-type subfamily.</text>
</comment>
<evidence type="ECO:0000256" key="2">
    <source>
        <dbReference type="ARBA" id="ARBA00007568"/>
    </source>
</evidence>
<name>A0A835MMG1_9ROSI</name>
<dbReference type="InterPro" id="IPR011905">
    <property type="entry name" value="GlrX-like_pln_2"/>
</dbReference>
<accession>A0A835MMG1</accession>
<dbReference type="PROSITE" id="PS51354">
    <property type="entry name" value="GLUTAREDOXIN_2"/>
    <property type="match status" value="2"/>
</dbReference>
<evidence type="ECO:0000259" key="5">
    <source>
        <dbReference type="Pfam" id="PF00462"/>
    </source>
</evidence>
<gene>
    <name evidence="6" type="ORF">SADUNF_Sadunf14G0100000</name>
</gene>
<keyword evidence="3" id="KW-0963">Cytoplasm</keyword>
<dbReference type="NCBIfam" id="TIGR02189">
    <property type="entry name" value="GlrX-like_plant"/>
    <property type="match status" value="1"/>
</dbReference>
<dbReference type="Gene3D" id="3.40.30.10">
    <property type="entry name" value="Glutaredoxin"/>
    <property type="match status" value="2"/>
</dbReference>
<comment type="caution">
    <text evidence="6">The sequence shown here is derived from an EMBL/GenBank/DDBJ whole genome shotgun (WGS) entry which is preliminary data.</text>
</comment>
<dbReference type="CDD" id="cd03419">
    <property type="entry name" value="GRX_GRXh_1_2_like"/>
    <property type="match status" value="1"/>
</dbReference>
<dbReference type="AlphaFoldDB" id="A0A835MMG1"/>
<feature type="domain" description="Glutaredoxin" evidence="5">
    <location>
        <begin position="168"/>
        <end position="230"/>
    </location>
</feature>
<proteinExistence type="inferred from homology"/>
<dbReference type="OrthoDB" id="418495at2759"/>
<evidence type="ECO:0000256" key="4">
    <source>
        <dbReference type="ARBA" id="ARBA00023284"/>
    </source>
</evidence>
<dbReference type="SUPFAM" id="SSF52833">
    <property type="entry name" value="Thioredoxin-like"/>
    <property type="match status" value="2"/>
</dbReference>
<dbReference type="PANTHER" id="PTHR10168">
    <property type="entry name" value="GLUTAREDOXIN"/>
    <property type="match status" value="1"/>
</dbReference>
<dbReference type="Pfam" id="PF00462">
    <property type="entry name" value="Glutaredoxin"/>
    <property type="match status" value="1"/>
</dbReference>
<protein>
    <recommendedName>
        <fullName evidence="5">Glutaredoxin domain-containing protein</fullName>
    </recommendedName>
</protein>
<dbReference type="InterPro" id="IPR002109">
    <property type="entry name" value="Glutaredoxin"/>
</dbReference>
<evidence type="ECO:0000313" key="6">
    <source>
        <dbReference type="EMBL" id="KAF9669364.1"/>
    </source>
</evidence>
<evidence type="ECO:0000256" key="1">
    <source>
        <dbReference type="ARBA" id="ARBA00004496"/>
    </source>
</evidence>
<dbReference type="Proteomes" id="UP000657918">
    <property type="component" value="Unassembled WGS sequence"/>
</dbReference>
<evidence type="ECO:0000313" key="7">
    <source>
        <dbReference type="Proteomes" id="UP000657918"/>
    </source>
</evidence>
<dbReference type="GO" id="GO:0005737">
    <property type="term" value="C:cytoplasm"/>
    <property type="evidence" value="ECO:0007669"/>
    <property type="project" value="UniProtKB-SubCell"/>
</dbReference>